<organism evidence="1">
    <name type="scientific">hydrocarbon metagenome</name>
    <dbReference type="NCBI Taxonomy" id="938273"/>
    <lineage>
        <taxon>unclassified sequences</taxon>
        <taxon>metagenomes</taxon>
        <taxon>ecological metagenomes</taxon>
    </lineage>
</organism>
<name>A0A0W8F3L4_9ZZZZ</name>
<proteinExistence type="predicted"/>
<gene>
    <name evidence="1" type="ORF">ASZ90_014935</name>
</gene>
<protein>
    <submittedName>
        <fullName evidence="1">Uncharacterized protein</fullName>
    </submittedName>
</protein>
<accession>A0A0W8F3L4</accession>
<comment type="caution">
    <text evidence="1">The sequence shown here is derived from an EMBL/GenBank/DDBJ whole genome shotgun (WGS) entry which is preliminary data.</text>
</comment>
<dbReference type="EMBL" id="LNQE01001558">
    <property type="protein sequence ID" value="KUG15409.1"/>
    <property type="molecule type" value="Genomic_DNA"/>
</dbReference>
<reference evidence="1" key="1">
    <citation type="journal article" date="2015" name="Proc. Natl. Acad. Sci. U.S.A.">
        <title>Networks of energetic and metabolic interactions define dynamics in microbial communities.</title>
        <authorList>
            <person name="Embree M."/>
            <person name="Liu J.K."/>
            <person name="Al-Bassam M.M."/>
            <person name="Zengler K."/>
        </authorList>
    </citation>
    <scope>NUCLEOTIDE SEQUENCE</scope>
</reference>
<sequence>MHVLRMREPHALKATDQYYARRLAGTIRAHAQDPVAALEDPLESALFSLLIKRVKEQENSP</sequence>
<dbReference type="AlphaFoldDB" id="A0A0W8F3L4"/>
<evidence type="ECO:0000313" key="1">
    <source>
        <dbReference type="EMBL" id="KUG15409.1"/>
    </source>
</evidence>